<keyword evidence="1" id="KW-0802">TPR repeat</keyword>
<organism evidence="3 4">
    <name type="scientific">Flavobacterium microcysteis</name>
    <dbReference type="NCBI Taxonomy" id="2596891"/>
    <lineage>
        <taxon>Bacteria</taxon>
        <taxon>Pseudomonadati</taxon>
        <taxon>Bacteroidota</taxon>
        <taxon>Flavobacteriia</taxon>
        <taxon>Flavobacteriales</taxon>
        <taxon>Flavobacteriaceae</taxon>
        <taxon>Flavobacterium</taxon>
    </lineage>
</organism>
<keyword evidence="4" id="KW-1185">Reference proteome</keyword>
<feature type="chain" id="PRO_5021389741" evidence="2">
    <location>
        <begin position="19"/>
        <end position="269"/>
    </location>
</feature>
<dbReference type="EMBL" id="VFJE01000056">
    <property type="protein sequence ID" value="TPD65369.1"/>
    <property type="molecule type" value="Genomic_DNA"/>
</dbReference>
<evidence type="ECO:0000256" key="1">
    <source>
        <dbReference type="PROSITE-ProRule" id="PRU00339"/>
    </source>
</evidence>
<reference evidence="3 4" key="1">
    <citation type="submission" date="2019-06" db="EMBL/GenBank/DDBJ databases">
        <title>Flavobacterium sp. MaA-Y11 from geoumgang.</title>
        <authorList>
            <person name="Jeong S."/>
        </authorList>
    </citation>
    <scope>NUCLEOTIDE SEQUENCE [LARGE SCALE GENOMIC DNA]</scope>
    <source>
        <strain evidence="3 4">MaA-Y11</strain>
    </source>
</reference>
<protein>
    <submittedName>
        <fullName evidence="3">Tetratricopeptide repeat protein</fullName>
    </submittedName>
</protein>
<dbReference type="Proteomes" id="UP000319175">
    <property type="component" value="Unassembled WGS sequence"/>
</dbReference>
<dbReference type="AlphaFoldDB" id="A0A501PXR5"/>
<dbReference type="RefSeq" id="WP_140001611.1">
    <property type="nucleotide sequence ID" value="NZ_VFJE01000056.1"/>
</dbReference>
<dbReference type="SMART" id="SM00028">
    <property type="entry name" value="TPR"/>
    <property type="match status" value="2"/>
</dbReference>
<name>A0A501PXR5_9FLAO</name>
<dbReference type="InterPro" id="IPR019734">
    <property type="entry name" value="TPR_rpt"/>
</dbReference>
<dbReference type="OrthoDB" id="655905at2"/>
<proteinExistence type="predicted"/>
<dbReference type="Pfam" id="PF13181">
    <property type="entry name" value="TPR_8"/>
    <property type="match status" value="1"/>
</dbReference>
<feature type="repeat" description="TPR" evidence="1">
    <location>
        <begin position="59"/>
        <end position="92"/>
    </location>
</feature>
<feature type="signal peptide" evidence="2">
    <location>
        <begin position="1"/>
        <end position="18"/>
    </location>
</feature>
<evidence type="ECO:0000313" key="4">
    <source>
        <dbReference type="Proteomes" id="UP000319175"/>
    </source>
</evidence>
<gene>
    <name evidence="3" type="ORF">FJA49_14315</name>
</gene>
<dbReference type="Gene3D" id="1.25.40.10">
    <property type="entry name" value="Tetratricopeptide repeat domain"/>
    <property type="match status" value="2"/>
</dbReference>
<dbReference type="PROSITE" id="PS50005">
    <property type="entry name" value="TPR"/>
    <property type="match status" value="1"/>
</dbReference>
<comment type="caution">
    <text evidence="3">The sequence shown here is derived from an EMBL/GenBank/DDBJ whole genome shotgun (WGS) entry which is preliminary data.</text>
</comment>
<keyword evidence="2" id="KW-0732">Signal</keyword>
<evidence type="ECO:0000313" key="3">
    <source>
        <dbReference type="EMBL" id="TPD65369.1"/>
    </source>
</evidence>
<dbReference type="Pfam" id="PF13432">
    <property type="entry name" value="TPR_16"/>
    <property type="match status" value="1"/>
</dbReference>
<evidence type="ECO:0000256" key="2">
    <source>
        <dbReference type="SAM" id="SignalP"/>
    </source>
</evidence>
<reference evidence="3 4" key="2">
    <citation type="submission" date="2019-06" db="EMBL/GenBank/DDBJ databases">
        <authorList>
            <person name="Seo Y."/>
        </authorList>
    </citation>
    <scope>NUCLEOTIDE SEQUENCE [LARGE SCALE GENOMIC DNA]</scope>
    <source>
        <strain evidence="3 4">MaA-Y11</strain>
    </source>
</reference>
<sequence length="269" mass="32210">MKRITTLLLLLTFSFGFSQTSQEIIIEKYLTNGAYKNHYTTHGWEDNINQGIEKDSTIAELWQNKALPYWKMKKYDVAVSCYDKAVFYDRKNYLGRRGYLKCIFQKDYKSAIADMEAAEKEFGYGYQNDHSYPFYISLCYLQLNDFKKAEQVLQKDFDKTVKERGKTWIHFLDLFYMGIIQYELRKYDNAIYYFDRALAEYTEFSDAEYYKGLCLIQKGDKSKAEAIMLKAKKDFERGFTINEDDSFYEPYPYKVNWHMAKWTIPNYKE</sequence>
<dbReference type="SUPFAM" id="SSF48452">
    <property type="entry name" value="TPR-like"/>
    <property type="match status" value="1"/>
</dbReference>
<accession>A0A501PXR5</accession>
<dbReference type="InterPro" id="IPR011990">
    <property type="entry name" value="TPR-like_helical_dom_sf"/>
</dbReference>